<sequence length="186" mass="21189">IISGEGRTYYRSDNVCKASVNTNEEDILYPTEFLNNLRFSSIPNHDIHSKVGSLAMLLRNLNQTQGLCNVTRLMITHHGKWSVNANIISGKNIGTIVTIPKIIMSPNDSKCPFKLNRRELPLSTCYVFTHGQLYVAASRVITREGLKIFSGDEDSEDHTHNKNIVYTEIFQNLYPRLVERKESDVY</sequence>
<protein>
    <recommendedName>
        <fullName evidence="1">DNA helicase Pif1-like 2B domain-containing protein</fullName>
    </recommendedName>
</protein>
<dbReference type="PANTHER" id="PTHR23274">
    <property type="entry name" value="DNA HELICASE-RELATED"/>
    <property type="match status" value="1"/>
</dbReference>
<dbReference type="GO" id="GO:0005657">
    <property type="term" value="C:replication fork"/>
    <property type="evidence" value="ECO:0007669"/>
    <property type="project" value="TreeGrafter"/>
</dbReference>
<gene>
    <name evidence="2" type="ORF">EJD97_008709</name>
</gene>
<evidence type="ECO:0000313" key="2">
    <source>
        <dbReference type="EMBL" id="TMW95526.1"/>
    </source>
</evidence>
<dbReference type="InterPro" id="IPR027417">
    <property type="entry name" value="P-loop_NTPase"/>
</dbReference>
<reference evidence="2" key="1">
    <citation type="submission" date="2019-05" db="EMBL/GenBank/DDBJ databases">
        <title>The de novo reference genome and transcriptome assemblies of the wild tomato species Solanum chilense.</title>
        <authorList>
            <person name="Stam R."/>
            <person name="Nosenko T."/>
            <person name="Hoerger A.C."/>
            <person name="Stephan W."/>
            <person name="Seidel M.A."/>
            <person name="Kuhn J.M.M."/>
            <person name="Haberer G."/>
            <person name="Tellier A."/>
        </authorList>
    </citation>
    <scope>NUCLEOTIDE SEQUENCE</scope>
    <source>
        <tissue evidence="2">Mature leaves</tissue>
    </source>
</reference>
<accession>A0A6N2BKF3</accession>
<feature type="non-terminal residue" evidence="2">
    <location>
        <position position="1"/>
    </location>
</feature>
<feature type="domain" description="DNA helicase Pif1-like 2B" evidence="1">
    <location>
        <begin position="32"/>
        <end position="76"/>
    </location>
</feature>
<dbReference type="InterPro" id="IPR049163">
    <property type="entry name" value="Pif1-like_2B_dom"/>
</dbReference>
<evidence type="ECO:0000259" key="1">
    <source>
        <dbReference type="Pfam" id="PF21530"/>
    </source>
</evidence>
<dbReference type="AlphaFoldDB" id="A0A6N2BKF3"/>
<name>A0A6N2BKF3_SOLCI</name>
<dbReference type="GO" id="GO:0006260">
    <property type="term" value="P:DNA replication"/>
    <property type="evidence" value="ECO:0007669"/>
    <property type="project" value="TreeGrafter"/>
</dbReference>
<organism evidence="2">
    <name type="scientific">Solanum chilense</name>
    <name type="common">Tomato</name>
    <name type="synonym">Lycopersicon chilense</name>
    <dbReference type="NCBI Taxonomy" id="4083"/>
    <lineage>
        <taxon>Eukaryota</taxon>
        <taxon>Viridiplantae</taxon>
        <taxon>Streptophyta</taxon>
        <taxon>Embryophyta</taxon>
        <taxon>Tracheophyta</taxon>
        <taxon>Spermatophyta</taxon>
        <taxon>Magnoliopsida</taxon>
        <taxon>eudicotyledons</taxon>
        <taxon>Gunneridae</taxon>
        <taxon>Pentapetalae</taxon>
        <taxon>asterids</taxon>
        <taxon>lamiids</taxon>
        <taxon>Solanales</taxon>
        <taxon>Solanaceae</taxon>
        <taxon>Solanoideae</taxon>
        <taxon>Solaneae</taxon>
        <taxon>Solanum</taxon>
        <taxon>Solanum subgen. Lycopersicon</taxon>
    </lineage>
</organism>
<dbReference type="SUPFAM" id="SSF52540">
    <property type="entry name" value="P-loop containing nucleoside triphosphate hydrolases"/>
    <property type="match status" value="1"/>
</dbReference>
<dbReference type="EMBL" id="RXGB01002304">
    <property type="protein sequence ID" value="TMW95526.1"/>
    <property type="molecule type" value="Genomic_DNA"/>
</dbReference>
<comment type="caution">
    <text evidence="2">The sequence shown here is derived from an EMBL/GenBank/DDBJ whole genome shotgun (WGS) entry which is preliminary data.</text>
</comment>
<proteinExistence type="predicted"/>
<dbReference type="Pfam" id="PF21530">
    <property type="entry name" value="Pif1_2B_dom"/>
    <property type="match status" value="1"/>
</dbReference>
<dbReference type="PANTHER" id="PTHR23274:SF53">
    <property type="entry name" value="ATP-DEPENDENT DNA HELICASE"/>
    <property type="match status" value="1"/>
</dbReference>